<organism evidence="2 3">
    <name type="scientific">Euphydryas editha</name>
    <name type="common">Edith's checkerspot</name>
    <dbReference type="NCBI Taxonomy" id="104508"/>
    <lineage>
        <taxon>Eukaryota</taxon>
        <taxon>Metazoa</taxon>
        <taxon>Ecdysozoa</taxon>
        <taxon>Arthropoda</taxon>
        <taxon>Hexapoda</taxon>
        <taxon>Insecta</taxon>
        <taxon>Pterygota</taxon>
        <taxon>Neoptera</taxon>
        <taxon>Endopterygota</taxon>
        <taxon>Lepidoptera</taxon>
        <taxon>Glossata</taxon>
        <taxon>Ditrysia</taxon>
        <taxon>Papilionoidea</taxon>
        <taxon>Nymphalidae</taxon>
        <taxon>Nymphalinae</taxon>
        <taxon>Euphydryas</taxon>
    </lineage>
</organism>
<dbReference type="AlphaFoldDB" id="A0AAU9V505"/>
<dbReference type="EMBL" id="CAKOGL010000027">
    <property type="protein sequence ID" value="CAH2105142.1"/>
    <property type="molecule type" value="Genomic_DNA"/>
</dbReference>
<name>A0AAU9V505_EUPED</name>
<gene>
    <name evidence="2" type="ORF">EEDITHA_LOCUS19446</name>
</gene>
<feature type="coiled-coil region" evidence="1">
    <location>
        <begin position="118"/>
        <end position="355"/>
    </location>
</feature>
<accession>A0AAU9V505</accession>
<evidence type="ECO:0000256" key="1">
    <source>
        <dbReference type="SAM" id="Coils"/>
    </source>
</evidence>
<proteinExistence type="predicted"/>
<sequence length="528" mass="60718">MTDVSASVQDESKIVKTLRDNLCVIEDLYRECFYETAKQEELITMLRRSYLDMRLVDRQKTDQIDFLQNTLTTQKNSFDRYKDIAMEVENLKMEITNFLNNSANNDSTDCICGLEEENKKLKQRNETMEIQIGELQRKLSELELALEDKENIDQKYQKQIEEKEIELHRIRQQLTALEKGTRDQGSACDTLTLQIKELENMLTDKTMELLTMERKVESQEATISNLREELHRANLIVTENEQVRAEVSGLSAAVSRWRAQLADSRRRLRELDAELRRARAHCRHLAALYREKACTAAALQAQLSEAQARGAALCAEAQRATRAVRRWLAAQRARRREQEDKIKEQEQIIQSLRSNERTNVSENEPCCSKYLSRVEARRSDHSSVRVSETDCSKYFSRVEARRSDRSVRASETTGCSKCAYSRLNLRTSESEAASPLPPTPPKRLLRKKPLCVERPCQCPLRRATAAQRPSRHDAMSEARASCELLRACRDTDTTSREESGADELLERVERAHEALAAAQRRWGTAGDD</sequence>
<protein>
    <submittedName>
        <fullName evidence="2">Uncharacterized protein</fullName>
    </submittedName>
</protein>
<keyword evidence="1" id="KW-0175">Coiled coil</keyword>
<dbReference type="Proteomes" id="UP001153954">
    <property type="component" value="Unassembled WGS sequence"/>
</dbReference>
<evidence type="ECO:0000313" key="2">
    <source>
        <dbReference type="EMBL" id="CAH2105142.1"/>
    </source>
</evidence>
<comment type="caution">
    <text evidence="2">The sequence shown here is derived from an EMBL/GenBank/DDBJ whole genome shotgun (WGS) entry which is preliminary data.</text>
</comment>
<reference evidence="2" key="1">
    <citation type="submission" date="2022-03" db="EMBL/GenBank/DDBJ databases">
        <authorList>
            <person name="Tunstrom K."/>
        </authorList>
    </citation>
    <scope>NUCLEOTIDE SEQUENCE</scope>
</reference>
<keyword evidence="3" id="KW-1185">Reference proteome</keyword>
<evidence type="ECO:0000313" key="3">
    <source>
        <dbReference type="Proteomes" id="UP001153954"/>
    </source>
</evidence>